<comment type="caution">
    <text evidence="2">The sequence shown here is derived from an EMBL/GenBank/DDBJ whole genome shotgun (WGS) entry which is preliminary data.</text>
</comment>
<gene>
    <name evidence="2" type="ORF">TPAB3V08_LOCUS12719</name>
</gene>
<protein>
    <submittedName>
        <fullName evidence="2">Uncharacterized protein</fullName>
    </submittedName>
</protein>
<feature type="compositionally biased region" description="Acidic residues" evidence="1">
    <location>
        <begin position="7"/>
        <end position="33"/>
    </location>
</feature>
<keyword evidence="3" id="KW-1185">Reference proteome</keyword>
<sequence length="42" mass="4641">MAGVFDIDIDNPDVNQDDSDDDAIDLEEGDYDQDPNVNAIIE</sequence>
<evidence type="ECO:0000313" key="2">
    <source>
        <dbReference type="EMBL" id="CAG2065776.1"/>
    </source>
</evidence>
<dbReference type="Proteomes" id="UP001153148">
    <property type="component" value="Unassembled WGS sequence"/>
</dbReference>
<name>A0ABN7PGH7_TIMPD</name>
<feature type="non-terminal residue" evidence="2">
    <location>
        <position position="42"/>
    </location>
</feature>
<accession>A0ABN7PGH7</accession>
<dbReference type="EMBL" id="CAJPIN010046774">
    <property type="protein sequence ID" value="CAG2065776.1"/>
    <property type="molecule type" value="Genomic_DNA"/>
</dbReference>
<reference evidence="2" key="1">
    <citation type="submission" date="2021-03" db="EMBL/GenBank/DDBJ databases">
        <authorList>
            <person name="Tran Van P."/>
        </authorList>
    </citation>
    <scope>NUCLEOTIDE SEQUENCE</scope>
</reference>
<evidence type="ECO:0000256" key="1">
    <source>
        <dbReference type="SAM" id="MobiDB-lite"/>
    </source>
</evidence>
<organism evidence="2 3">
    <name type="scientific">Timema podura</name>
    <name type="common">Walking stick</name>
    <dbReference type="NCBI Taxonomy" id="61482"/>
    <lineage>
        <taxon>Eukaryota</taxon>
        <taxon>Metazoa</taxon>
        <taxon>Ecdysozoa</taxon>
        <taxon>Arthropoda</taxon>
        <taxon>Hexapoda</taxon>
        <taxon>Insecta</taxon>
        <taxon>Pterygota</taxon>
        <taxon>Neoptera</taxon>
        <taxon>Polyneoptera</taxon>
        <taxon>Phasmatodea</taxon>
        <taxon>Timematodea</taxon>
        <taxon>Timematoidea</taxon>
        <taxon>Timematidae</taxon>
        <taxon>Timema</taxon>
    </lineage>
</organism>
<feature type="region of interest" description="Disordered" evidence="1">
    <location>
        <begin position="1"/>
        <end position="42"/>
    </location>
</feature>
<proteinExistence type="predicted"/>
<evidence type="ECO:0000313" key="3">
    <source>
        <dbReference type="Proteomes" id="UP001153148"/>
    </source>
</evidence>